<evidence type="ECO:0000256" key="3">
    <source>
        <dbReference type="ARBA" id="ARBA00022840"/>
    </source>
</evidence>
<dbReference type="PANTHER" id="PTHR11476">
    <property type="entry name" value="HISTIDYL-TRNA SYNTHETASE"/>
    <property type="match status" value="1"/>
</dbReference>
<keyword evidence="3" id="KW-0067">ATP-binding</keyword>
<dbReference type="PANTHER" id="PTHR11476:SF7">
    <property type="entry name" value="HISTIDINE--TRNA LIGASE"/>
    <property type="match status" value="1"/>
</dbReference>
<evidence type="ECO:0000313" key="9">
    <source>
        <dbReference type="Proteomes" id="UP000836841"/>
    </source>
</evidence>
<gene>
    <name evidence="8" type="ORF">TAV2_LOCUS12519</name>
</gene>
<evidence type="ECO:0000259" key="7">
    <source>
        <dbReference type="Pfam" id="PF13393"/>
    </source>
</evidence>
<dbReference type="SUPFAM" id="SSF52954">
    <property type="entry name" value="Class II aaRS ABD-related"/>
    <property type="match status" value="1"/>
</dbReference>
<dbReference type="GO" id="GO:0005524">
    <property type="term" value="F:ATP binding"/>
    <property type="evidence" value="ECO:0007669"/>
    <property type="project" value="UniProtKB-KW"/>
</dbReference>
<dbReference type="GO" id="GO:0032543">
    <property type="term" value="P:mitochondrial translation"/>
    <property type="evidence" value="ECO:0007669"/>
    <property type="project" value="TreeGrafter"/>
</dbReference>
<accession>A0AAU9SEP1</accession>
<dbReference type="EC" id="6.1.1.21" evidence="1"/>
<sequence>MAAFFALEGGKLFSVDANANEKSDKKAALGKGTSILVQFIKDRLVKDTSAGDDKVETLKHWMEKVLTLLSLEDLGFACFLDKVKEIIESNEDRRLPKLPKSTRDFAKEQMAVREKAFSIIQDVFKRHGATALDTPVFELRDTLMGKYGEESKLIYDLADQVKLSHRKLLDGMLEICGVSPENFRSVCSSIDKLDKQSFEQVKKEIVEEKGLSPETADRIGSFVKERGQPMELLSKLRQEGSELLSNESSKEALEDLSIMFEALERSNCINRVVFDLSLARGLDYYTGVIFEAVCKGAEVGTIGAGGRYDNLIGMLGTQHVPAAGVSLGITIMEEVQKQQKQVVRATETQVLVSIVAEDKLAEAAGLVSELWGAKIKAEYLVSKRWEKHLKRATKSGIPWMVKVGERELDGGVVTLKKMVKGSEKEYRGVPKESFVDQLLKLLTS</sequence>
<dbReference type="AlphaFoldDB" id="A0AAU9SEP1"/>
<dbReference type="FunFam" id="3.40.50.800:FF:000012">
    <property type="entry name" value="Histidine--tRNA ligase, cytoplasmic"/>
    <property type="match status" value="1"/>
</dbReference>
<keyword evidence="2" id="KW-0547">Nucleotide-binding</keyword>
<evidence type="ECO:0000256" key="2">
    <source>
        <dbReference type="ARBA" id="ARBA00022741"/>
    </source>
</evidence>
<dbReference type="EMBL" id="OU466860">
    <property type="protein sequence ID" value="CAH2060927.1"/>
    <property type="molecule type" value="Genomic_DNA"/>
</dbReference>
<protein>
    <recommendedName>
        <fullName evidence="1">histidine--tRNA ligase</fullName>
        <ecNumber evidence="1">6.1.1.21</ecNumber>
    </recommendedName>
</protein>
<keyword evidence="4" id="KW-0648">Protein biosynthesis</keyword>
<dbReference type="Gene3D" id="3.30.930.10">
    <property type="entry name" value="Bira Bifunctional Protein, Domain 2"/>
    <property type="match status" value="2"/>
</dbReference>
<dbReference type="InterPro" id="IPR041715">
    <property type="entry name" value="HisRS-like_core"/>
</dbReference>
<evidence type="ECO:0000256" key="4">
    <source>
        <dbReference type="ARBA" id="ARBA00022917"/>
    </source>
</evidence>
<evidence type="ECO:0000256" key="1">
    <source>
        <dbReference type="ARBA" id="ARBA00012815"/>
    </source>
</evidence>
<dbReference type="GO" id="GO:0006427">
    <property type="term" value="P:histidyl-tRNA aminoacylation"/>
    <property type="evidence" value="ECO:0007669"/>
    <property type="project" value="TreeGrafter"/>
</dbReference>
<feature type="domain" description="Class II Histidinyl-tRNA synthetase (HisRS)-like catalytic core" evidence="7">
    <location>
        <begin position="161"/>
        <end position="329"/>
    </location>
</feature>
<name>A0AAU9SEP1_THLAR</name>
<proteinExistence type="predicted"/>
<dbReference type="GO" id="GO:0005739">
    <property type="term" value="C:mitochondrion"/>
    <property type="evidence" value="ECO:0007669"/>
    <property type="project" value="TreeGrafter"/>
</dbReference>
<dbReference type="InterPro" id="IPR045864">
    <property type="entry name" value="aa-tRNA-synth_II/BPL/LPL"/>
</dbReference>
<dbReference type="SUPFAM" id="SSF55681">
    <property type="entry name" value="Class II aaRS and biotin synthetases"/>
    <property type="match status" value="2"/>
</dbReference>
<dbReference type="Pfam" id="PF13393">
    <property type="entry name" value="tRNA-synt_His"/>
    <property type="match status" value="1"/>
</dbReference>
<dbReference type="GO" id="GO:0005829">
    <property type="term" value="C:cytosol"/>
    <property type="evidence" value="ECO:0007669"/>
    <property type="project" value="TreeGrafter"/>
</dbReference>
<dbReference type="InterPro" id="IPR004154">
    <property type="entry name" value="Anticodon-bd"/>
</dbReference>
<organism evidence="8 9">
    <name type="scientific">Thlaspi arvense</name>
    <name type="common">Field penny-cress</name>
    <dbReference type="NCBI Taxonomy" id="13288"/>
    <lineage>
        <taxon>Eukaryota</taxon>
        <taxon>Viridiplantae</taxon>
        <taxon>Streptophyta</taxon>
        <taxon>Embryophyta</taxon>
        <taxon>Tracheophyta</taxon>
        <taxon>Spermatophyta</taxon>
        <taxon>Magnoliopsida</taxon>
        <taxon>eudicotyledons</taxon>
        <taxon>Gunneridae</taxon>
        <taxon>Pentapetalae</taxon>
        <taxon>rosids</taxon>
        <taxon>malvids</taxon>
        <taxon>Brassicales</taxon>
        <taxon>Brassicaceae</taxon>
        <taxon>Thlaspideae</taxon>
        <taxon>Thlaspi</taxon>
    </lineage>
</organism>
<dbReference type="Pfam" id="PF03129">
    <property type="entry name" value="HGTP_anticodon"/>
    <property type="match status" value="1"/>
</dbReference>
<keyword evidence="9" id="KW-1185">Reference proteome</keyword>
<evidence type="ECO:0000313" key="8">
    <source>
        <dbReference type="EMBL" id="CAH2060927.1"/>
    </source>
</evidence>
<reference evidence="8 9" key="1">
    <citation type="submission" date="2022-03" db="EMBL/GenBank/DDBJ databases">
        <authorList>
            <person name="Nunn A."/>
            <person name="Chopra R."/>
            <person name="Nunn A."/>
            <person name="Contreras Garrido A."/>
        </authorList>
    </citation>
    <scope>NUCLEOTIDE SEQUENCE [LARGE SCALE GENOMIC DNA]</scope>
</reference>
<dbReference type="GO" id="GO:0004821">
    <property type="term" value="F:histidine-tRNA ligase activity"/>
    <property type="evidence" value="ECO:0007669"/>
    <property type="project" value="UniProtKB-EC"/>
</dbReference>
<comment type="catalytic activity">
    <reaction evidence="5">
        <text>tRNA(His) + L-histidine + ATP = L-histidyl-tRNA(His) + AMP + diphosphate + H(+)</text>
        <dbReference type="Rhea" id="RHEA:17313"/>
        <dbReference type="Rhea" id="RHEA-COMP:9665"/>
        <dbReference type="Rhea" id="RHEA-COMP:9689"/>
        <dbReference type="ChEBI" id="CHEBI:15378"/>
        <dbReference type="ChEBI" id="CHEBI:30616"/>
        <dbReference type="ChEBI" id="CHEBI:33019"/>
        <dbReference type="ChEBI" id="CHEBI:57595"/>
        <dbReference type="ChEBI" id="CHEBI:78442"/>
        <dbReference type="ChEBI" id="CHEBI:78527"/>
        <dbReference type="ChEBI" id="CHEBI:456215"/>
        <dbReference type="EC" id="6.1.1.21"/>
    </reaction>
</comment>
<dbReference type="Gene3D" id="3.40.50.800">
    <property type="entry name" value="Anticodon-binding domain"/>
    <property type="match status" value="1"/>
</dbReference>
<dbReference type="GO" id="GO:0003723">
    <property type="term" value="F:RNA binding"/>
    <property type="evidence" value="ECO:0007669"/>
    <property type="project" value="TreeGrafter"/>
</dbReference>
<dbReference type="InterPro" id="IPR036621">
    <property type="entry name" value="Anticodon-bd_dom_sf"/>
</dbReference>
<evidence type="ECO:0000256" key="5">
    <source>
        <dbReference type="ARBA" id="ARBA00047639"/>
    </source>
</evidence>
<dbReference type="Proteomes" id="UP000836841">
    <property type="component" value="Chromosome 4"/>
</dbReference>
<feature type="domain" description="Anticodon-binding" evidence="6">
    <location>
        <begin position="349"/>
        <end position="440"/>
    </location>
</feature>
<evidence type="ECO:0000259" key="6">
    <source>
        <dbReference type="Pfam" id="PF03129"/>
    </source>
</evidence>